<dbReference type="PANTHER" id="PTHR43673">
    <property type="entry name" value="NAD(P)H NITROREDUCTASE YDGI-RELATED"/>
    <property type="match status" value="1"/>
</dbReference>
<accession>A0ABU8TGE1</accession>
<proteinExistence type="inferred from homology"/>
<feature type="domain" description="Nitroreductase" evidence="3">
    <location>
        <begin position="27"/>
        <end position="66"/>
    </location>
</feature>
<evidence type="ECO:0000256" key="1">
    <source>
        <dbReference type="ARBA" id="ARBA00007118"/>
    </source>
</evidence>
<evidence type="ECO:0000259" key="3">
    <source>
        <dbReference type="Pfam" id="PF00881"/>
    </source>
</evidence>
<dbReference type="Gene3D" id="3.40.109.10">
    <property type="entry name" value="NADH Oxidase"/>
    <property type="match status" value="1"/>
</dbReference>
<dbReference type="Proteomes" id="UP001385499">
    <property type="component" value="Unassembled WGS sequence"/>
</dbReference>
<reference evidence="4 5" key="1">
    <citation type="submission" date="2024-02" db="EMBL/GenBank/DDBJ databases">
        <title>Roseibium algae sp. nov., isolated from marine alga (Grateloupia sp.), showing potential in myo-inositol conversion.</title>
        <authorList>
            <person name="Wang Y."/>
        </authorList>
    </citation>
    <scope>NUCLEOTIDE SEQUENCE [LARGE SCALE GENOMIC DNA]</scope>
    <source>
        <strain evidence="4 5">H3510</strain>
    </source>
</reference>
<feature type="domain" description="Nitroreductase" evidence="3">
    <location>
        <begin position="84"/>
        <end position="170"/>
    </location>
</feature>
<keyword evidence="5" id="KW-1185">Reference proteome</keyword>
<dbReference type="InterPro" id="IPR000415">
    <property type="entry name" value="Nitroreductase-like"/>
</dbReference>
<dbReference type="EMBL" id="JBAKIA010000002">
    <property type="protein sequence ID" value="MEJ8473228.1"/>
    <property type="molecule type" value="Genomic_DNA"/>
</dbReference>
<evidence type="ECO:0000313" key="4">
    <source>
        <dbReference type="EMBL" id="MEJ8473228.1"/>
    </source>
</evidence>
<gene>
    <name evidence="4" type="ORF">V6575_03950</name>
</gene>
<keyword evidence="2" id="KW-0560">Oxidoreductase</keyword>
<protein>
    <submittedName>
        <fullName evidence="4">Nitroreductase family protein</fullName>
    </submittedName>
</protein>
<dbReference type="RefSeq" id="WP_340272786.1">
    <property type="nucleotide sequence ID" value="NZ_JBAKIA010000002.1"/>
</dbReference>
<organism evidence="4 5">
    <name type="scientific">Roseibium algae</name>
    <dbReference type="NCBI Taxonomy" id="3123038"/>
    <lineage>
        <taxon>Bacteria</taxon>
        <taxon>Pseudomonadati</taxon>
        <taxon>Pseudomonadota</taxon>
        <taxon>Alphaproteobacteria</taxon>
        <taxon>Hyphomicrobiales</taxon>
        <taxon>Stappiaceae</taxon>
        <taxon>Roseibium</taxon>
    </lineage>
</organism>
<comment type="similarity">
    <text evidence="1">Belongs to the nitroreductase family.</text>
</comment>
<dbReference type="Pfam" id="PF00881">
    <property type="entry name" value="Nitroreductase"/>
    <property type="match status" value="2"/>
</dbReference>
<name>A0ABU8TGE1_9HYPH</name>
<dbReference type="PANTHER" id="PTHR43673:SF10">
    <property type="entry name" value="NADH DEHYDROGENASE_NAD(P)H NITROREDUCTASE XCC3605-RELATED"/>
    <property type="match status" value="1"/>
</dbReference>
<dbReference type="InterPro" id="IPR029479">
    <property type="entry name" value="Nitroreductase"/>
</dbReference>
<dbReference type="CDD" id="cd02138">
    <property type="entry name" value="TdsD-like"/>
    <property type="match status" value="1"/>
</dbReference>
<evidence type="ECO:0000313" key="5">
    <source>
        <dbReference type="Proteomes" id="UP001385499"/>
    </source>
</evidence>
<comment type="caution">
    <text evidence="4">The sequence shown here is derived from an EMBL/GenBank/DDBJ whole genome shotgun (WGS) entry which is preliminary data.</text>
</comment>
<dbReference type="SUPFAM" id="SSF55469">
    <property type="entry name" value="FMN-dependent nitroreductase-like"/>
    <property type="match status" value="1"/>
</dbReference>
<evidence type="ECO:0000256" key="2">
    <source>
        <dbReference type="ARBA" id="ARBA00023002"/>
    </source>
</evidence>
<sequence length="204" mass="22617">MTANTTKEFQVSDHRTADHPVDPKFVNRWSPRAFDGSEMPEADLKIMLEAARWAPSAFNMQPWRFVYSLRGDASWPVFPELMNEFNRSWASNASALIVVLSDTVFAGPDGEKPASHNSFDAGAACAQLALQASALGYHSHSMAGILPEKIHADLNVPERFKAEIMIAVGRRTEPDILPEFLQAKELPSPRRSLEETAFKGSFKG</sequence>